<evidence type="ECO:0000313" key="1">
    <source>
        <dbReference type="EnsemblProtists" id="HpaP808777"/>
    </source>
</evidence>
<protein>
    <submittedName>
        <fullName evidence="1">Uncharacterized protein</fullName>
    </submittedName>
</protein>
<dbReference type="OMA" id="KETAEWT"/>
<dbReference type="InParanoid" id="M4BQT8"/>
<dbReference type="AlphaFoldDB" id="M4BQT8"/>
<name>M4BQT8_HYAAE</name>
<dbReference type="Proteomes" id="UP000011713">
    <property type="component" value="Unassembled WGS sequence"/>
</dbReference>
<dbReference type="eggNOG" id="ENOG502SBBC">
    <property type="taxonomic scope" value="Eukaryota"/>
</dbReference>
<sequence length="171" mass="19296">MCSPTIASSTSTCIVDDDTGQKSSIYLRAWQFLQRRLHLRPRACSCPVDMENQATTKTVEDSLVSSHWQHGPVWRKIDTCEECSKEMGESMAAEVTTQPRFRTQAQRKAAQITCHNCGLLFFRPLSVAMDTSAFCGLDCQSSFEYRRHLQDAANKSEGYRGSVNWTQSSEL</sequence>
<keyword evidence="2" id="KW-1185">Reference proteome</keyword>
<dbReference type="HOGENOM" id="CLU_133524_0_0_1"/>
<dbReference type="EMBL" id="JH598593">
    <property type="status" value="NOT_ANNOTATED_CDS"/>
    <property type="molecule type" value="Genomic_DNA"/>
</dbReference>
<accession>M4BQT8</accession>
<evidence type="ECO:0000313" key="2">
    <source>
        <dbReference type="Proteomes" id="UP000011713"/>
    </source>
</evidence>
<reference evidence="2" key="1">
    <citation type="journal article" date="2010" name="Science">
        <title>Signatures of adaptation to obligate biotrophy in the Hyaloperonospora arabidopsidis genome.</title>
        <authorList>
            <person name="Baxter L."/>
            <person name="Tripathy S."/>
            <person name="Ishaque N."/>
            <person name="Boot N."/>
            <person name="Cabral A."/>
            <person name="Kemen E."/>
            <person name="Thines M."/>
            <person name="Ah-Fong A."/>
            <person name="Anderson R."/>
            <person name="Badejoko W."/>
            <person name="Bittner-Eddy P."/>
            <person name="Boore J.L."/>
            <person name="Chibucos M.C."/>
            <person name="Coates M."/>
            <person name="Dehal P."/>
            <person name="Delehaunty K."/>
            <person name="Dong S."/>
            <person name="Downton P."/>
            <person name="Dumas B."/>
            <person name="Fabro G."/>
            <person name="Fronick C."/>
            <person name="Fuerstenberg S.I."/>
            <person name="Fulton L."/>
            <person name="Gaulin E."/>
            <person name="Govers F."/>
            <person name="Hughes L."/>
            <person name="Humphray S."/>
            <person name="Jiang R.H."/>
            <person name="Judelson H."/>
            <person name="Kamoun S."/>
            <person name="Kyung K."/>
            <person name="Meijer H."/>
            <person name="Minx P."/>
            <person name="Morris P."/>
            <person name="Nelson J."/>
            <person name="Phuntumart V."/>
            <person name="Qutob D."/>
            <person name="Rehmany A."/>
            <person name="Rougon-Cardoso A."/>
            <person name="Ryden P."/>
            <person name="Torto-Alalibo T."/>
            <person name="Studholme D."/>
            <person name="Wang Y."/>
            <person name="Win J."/>
            <person name="Wood J."/>
            <person name="Clifton S.W."/>
            <person name="Rogers J."/>
            <person name="Van den Ackerveken G."/>
            <person name="Jones J.D."/>
            <person name="McDowell J.M."/>
            <person name="Beynon J."/>
            <person name="Tyler B.M."/>
        </authorList>
    </citation>
    <scope>NUCLEOTIDE SEQUENCE [LARGE SCALE GENOMIC DNA]</scope>
    <source>
        <strain evidence="2">Emoy2</strain>
    </source>
</reference>
<proteinExistence type="predicted"/>
<reference evidence="1" key="2">
    <citation type="submission" date="2015-06" db="UniProtKB">
        <authorList>
            <consortium name="EnsemblProtists"/>
        </authorList>
    </citation>
    <scope>IDENTIFICATION</scope>
    <source>
        <strain evidence="1">Emoy2</strain>
    </source>
</reference>
<dbReference type="EnsemblProtists" id="HpaT808777">
    <property type="protein sequence ID" value="HpaP808777"/>
    <property type="gene ID" value="HpaG808777"/>
</dbReference>
<organism evidence="1 2">
    <name type="scientific">Hyaloperonospora arabidopsidis (strain Emoy2)</name>
    <name type="common">Downy mildew agent</name>
    <name type="synonym">Peronospora arabidopsidis</name>
    <dbReference type="NCBI Taxonomy" id="559515"/>
    <lineage>
        <taxon>Eukaryota</taxon>
        <taxon>Sar</taxon>
        <taxon>Stramenopiles</taxon>
        <taxon>Oomycota</taxon>
        <taxon>Peronosporomycetes</taxon>
        <taxon>Peronosporales</taxon>
        <taxon>Peronosporaceae</taxon>
        <taxon>Hyaloperonospora</taxon>
    </lineage>
</organism>
<dbReference type="VEuPathDB" id="FungiDB:HpaG808777"/>